<gene>
    <name evidence="5" type="ORF">ABDJ85_16335</name>
</gene>
<keyword evidence="6" id="KW-1185">Reference proteome</keyword>
<dbReference type="PROSITE" id="PS50112">
    <property type="entry name" value="PAS"/>
    <property type="match status" value="1"/>
</dbReference>
<comment type="caution">
    <text evidence="5">The sequence shown here is derived from an EMBL/GenBank/DDBJ whole genome shotgun (WGS) entry which is preliminary data.</text>
</comment>
<dbReference type="GO" id="GO:0052621">
    <property type="term" value="F:diguanylate cyclase activity"/>
    <property type="evidence" value="ECO:0007669"/>
    <property type="project" value="UniProtKB-EC"/>
</dbReference>
<evidence type="ECO:0000313" key="5">
    <source>
        <dbReference type="EMBL" id="MEO3693042.1"/>
    </source>
</evidence>
<dbReference type="SMART" id="SM00091">
    <property type="entry name" value="PAS"/>
    <property type="match status" value="1"/>
</dbReference>
<dbReference type="CDD" id="cd01949">
    <property type="entry name" value="GGDEF"/>
    <property type="match status" value="1"/>
</dbReference>
<feature type="domain" description="GGDEF" evidence="4">
    <location>
        <begin position="409"/>
        <end position="545"/>
    </location>
</feature>
<dbReference type="EMBL" id="JBDPZD010000005">
    <property type="protein sequence ID" value="MEO3693042.1"/>
    <property type="molecule type" value="Genomic_DNA"/>
</dbReference>
<dbReference type="PANTHER" id="PTHR44757:SF2">
    <property type="entry name" value="BIOFILM ARCHITECTURE MAINTENANCE PROTEIN MBAA"/>
    <property type="match status" value="1"/>
</dbReference>
<evidence type="ECO:0000259" key="3">
    <source>
        <dbReference type="PROSITE" id="PS50885"/>
    </source>
</evidence>
<dbReference type="InterPro" id="IPR029787">
    <property type="entry name" value="Nucleotide_cyclase"/>
</dbReference>
<reference evidence="5 6" key="1">
    <citation type="submission" date="2024-05" db="EMBL/GenBank/DDBJ databases">
        <title>Roseateles sp. DJS-2-20 16S ribosomal RNA gene Genome sequencing and assembly.</title>
        <authorList>
            <person name="Woo H."/>
        </authorList>
    </citation>
    <scope>NUCLEOTIDE SEQUENCE [LARGE SCALE GENOMIC DNA]</scope>
    <source>
        <strain evidence="5 6">DJS-2-20</strain>
    </source>
</reference>
<dbReference type="InterPro" id="IPR000014">
    <property type="entry name" value="PAS"/>
</dbReference>
<keyword evidence="1" id="KW-1133">Transmembrane helix</keyword>
<dbReference type="SMART" id="SM00267">
    <property type="entry name" value="GGDEF"/>
    <property type="match status" value="1"/>
</dbReference>
<dbReference type="RefSeq" id="WP_347705862.1">
    <property type="nucleotide sequence ID" value="NZ_JBDPZD010000005.1"/>
</dbReference>
<dbReference type="Gene3D" id="3.30.450.20">
    <property type="entry name" value="PAS domain"/>
    <property type="match status" value="1"/>
</dbReference>
<dbReference type="Proteomes" id="UP001495147">
    <property type="component" value="Unassembled WGS sequence"/>
</dbReference>
<evidence type="ECO:0000256" key="1">
    <source>
        <dbReference type="SAM" id="Phobius"/>
    </source>
</evidence>
<dbReference type="SUPFAM" id="SSF55073">
    <property type="entry name" value="Nucleotide cyclase"/>
    <property type="match status" value="1"/>
</dbReference>
<evidence type="ECO:0000259" key="4">
    <source>
        <dbReference type="PROSITE" id="PS50887"/>
    </source>
</evidence>
<dbReference type="PANTHER" id="PTHR44757">
    <property type="entry name" value="DIGUANYLATE CYCLASE DGCP"/>
    <property type="match status" value="1"/>
</dbReference>
<dbReference type="InterPro" id="IPR003660">
    <property type="entry name" value="HAMP_dom"/>
</dbReference>
<dbReference type="PROSITE" id="PS50885">
    <property type="entry name" value="HAMP"/>
    <property type="match status" value="1"/>
</dbReference>
<dbReference type="NCBIfam" id="TIGR00254">
    <property type="entry name" value="GGDEF"/>
    <property type="match status" value="1"/>
</dbReference>
<dbReference type="Gene3D" id="3.30.70.270">
    <property type="match status" value="1"/>
</dbReference>
<evidence type="ECO:0000313" key="6">
    <source>
        <dbReference type="Proteomes" id="UP001495147"/>
    </source>
</evidence>
<dbReference type="NCBIfam" id="TIGR00229">
    <property type="entry name" value="sensory_box"/>
    <property type="match status" value="1"/>
</dbReference>
<dbReference type="InterPro" id="IPR043128">
    <property type="entry name" value="Rev_trsase/Diguanyl_cyclase"/>
</dbReference>
<protein>
    <submittedName>
        <fullName evidence="5">Diguanylate cyclase</fullName>
        <ecNumber evidence="5">2.7.7.65</ecNumber>
    </submittedName>
</protein>
<name>A0ABV0G5N0_9BURK</name>
<dbReference type="InterPro" id="IPR052155">
    <property type="entry name" value="Biofilm_reg_signaling"/>
</dbReference>
<dbReference type="InterPro" id="IPR000160">
    <property type="entry name" value="GGDEF_dom"/>
</dbReference>
<feature type="domain" description="PAS" evidence="2">
    <location>
        <begin position="240"/>
        <end position="276"/>
    </location>
</feature>
<keyword evidence="1" id="KW-0812">Transmembrane</keyword>
<feature type="transmembrane region" description="Helical" evidence="1">
    <location>
        <begin position="150"/>
        <end position="172"/>
    </location>
</feature>
<evidence type="ECO:0000259" key="2">
    <source>
        <dbReference type="PROSITE" id="PS50112"/>
    </source>
</evidence>
<keyword evidence="5" id="KW-0808">Transferase</keyword>
<dbReference type="CDD" id="cd00130">
    <property type="entry name" value="PAS"/>
    <property type="match status" value="1"/>
</dbReference>
<keyword evidence="1" id="KW-0472">Membrane</keyword>
<dbReference type="Pfam" id="PF00990">
    <property type="entry name" value="GGDEF"/>
    <property type="match status" value="1"/>
</dbReference>
<organism evidence="5 6">
    <name type="scientific">Roseateles paludis</name>
    <dbReference type="NCBI Taxonomy" id="3145238"/>
    <lineage>
        <taxon>Bacteria</taxon>
        <taxon>Pseudomonadati</taxon>
        <taxon>Pseudomonadota</taxon>
        <taxon>Betaproteobacteria</taxon>
        <taxon>Burkholderiales</taxon>
        <taxon>Sphaerotilaceae</taxon>
        <taxon>Roseateles</taxon>
    </lineage>
</organism>
<dbReference type="EC" id="2.7.7.65" evidence="5"/>
<accession>A0ABV0G5N0</accession>
<sequence>MQLLSRGGLQRRLLVAVLSVATLLCAVVGVIGYEWAYQRVDQSSQSTLEALARAVERPLAFAVHSGDTALVEEILEGLARHELLTGVEVRTPVGNLVAQYPRDRANSATEASSLFVTRRLASPTAVRQSAGTLTLEANTQRVTELAARQAWMVSALLGSQVLVLAVVLYFAAQRLVSQPIVKLSDRLRQITPGGTRRLRKPSRHSQDEIGQLIDSANALIIASETALASERRIGIRMAELEAQFREIFESSRAGIFLLDTSLRLVTCNPAAAHLLGHVAEAQSGDEAAPPFIDLVFARPTRVREILERAKTSGGTATVDLELARQDGQGTEPTQSAPRWVHCTFSLRQGTGADERIAVEGVIFDITERKQAERTARYQSQHDPLTGLKNRVGTLKRASQHLAEAQLQRGSLSVLCIDLDGFKAVNDSYGHQAGDEVLIACAKRMRTVLRRASDLIGRLGGDEFVVVLPGLDVGDEQLAEAATALLTALCEPIALSTGGLARVSACIGAASLWRHGRDVDTLIAAADQAMYAVKQGGKAAVACALADRDAGGDTEVSELELLRRQRAAAALTSTMSVFADSEA</sequence>
<dbReference type="Pfam" id="PF13188">
    <property type="entry name" value="PAS_8"/>
    <property type="match status" value="1"/>
</dbReference>
<dbReference type="SUPFAM" id="SSF55785">
    <property type="entry name" value="PYP-like sensor domain (PAS domain)"/>
    <property type="match status" value="1"/>
</dbReference>
<keyword evidence="5" id="KW-0548">Nucleotidyltransferase</keyword>
<proteinExistence type="predicted"/>
<dbReference type="PROSITE" id="PS50887">
    <property type="entry name" value="GGDEF"/>
    <property type="match status" value="1"/>
</dbReference>
<feature type="transmembrane region" description="Helical" evidence="1">
    <location>
        <begin position="12"/>
        <end position="33"/>
    </location>
</feature>
<feature type="domain" description="HAMP" evidence="3">
    <location>
        <begin position="174"/>
        <end position="228"/>
    </location>
</feature>
<dbReference type="Gene3D" id="6.10.340.10">
    <property type="match status" value="1"/>
</dbReference>
<dbReference type="InterPro" id="IPR035965">
    <property type="entry name" value="PAS-like_dom_sf"/>
</dbReference>